<name>A0A644ZR70_9ZZZZ</name>
<reference evidence="1" key="1">
    <citation type="submission" date="2019-08" db="EMBL/GenBank/DDBJ databases">
        <authorList>
            <person name="Kucharzyk K."/>
            <person name="Murdoch R.W."/>
            <person name="Higgins S."/>
            <person name="Loffler F."/>
        </authorList>
    </citation>
    <scope>NUCLEOTIDE SEQUENCE</scope>
</reference>
<proteinExistence type="predicted"/>
<sequence>MNDGDLTRPGSGAGCDIKVPTTDLSNLAHQIQQLVIRHELLFSQFLLCNVQNKCYGRPGLFIYDRKTDQDPDHFAVFADILFFVGFHFPGLQCLCNCFLLKRQELWRGDLLPMDMTFFQVFTVVPNNTQHFIIGRIQLSINICKLNADQV</sequence>
<gene>
    <name evidence="1" type="ORF">SDC9_89930</name>
</gene>
<dbReference type="AlphaFoldDB" id="A0A644ZR70"/>
<protein>
    <submittedName>
        <fullName evidence="1">Uncharacterized protein</fullName>
    </submittedName>
</protein>
<dbReference type="EMBL" id="VSSQ01010033">
    <property type="protein sequence ID" value="MPM43257.1"/>
    <property type="molecule type" value="Genomic_DNA"/>
</dbReference>
<comment type="caution">
    <text evidence="1">The sequence shown here is derived from an EMBL/GenBank/DDBJ whole genome shotgun (WGS) entry which is preliminary data.</text>
</comment>
<evidence type="ECO:0000313" key="1">
    <source>
        <dbReference type="EMBL" id="MPM43257.1"/>
    </source>
</evidence>
<organism evidence="1">
    <name type="scientific">bioreactor metagenome</name>
    <dbReference type="NCBI Taxonomy" id="1076179"/>
    <lineage>
        <taxon>unclassified sequences</taxon>
        <taxon>metagenomes</taxon>
        <taxon>ecological metagenomes</taxon>
    </lineage>
</organism>
<accession>A0A644ZR70</accession>